<protein>
    <recommendedName>
        <fullName evidence="3">RNase H type-1 domain-containing protein</fullName>
    </recommendedName>
</protein>
<sequence length="147" mass="16165">MEDLETINPFTLAPWTERVQTTGEENAESTRPNTKGAVRIAISSSARNGVVGVGGVVEMPGPKLEKFSFTHGKRTEQNPFSGELVAAAYALRFLPDLRSQTVTLLTSNKAVVLTLRNPRQQSGQEYVRCIYEAVERQRNNGTSIITV</sequence>
<dbReference type="Gene3D" id="3.30.420.10">
    <property type="entry name" value="Ribonuclease H-like superfamily/Ribonuclease H"/>
    <property type="match status" value="1"/>
</dbReference>
<dbReference type="InterPro" id="IPR012337">
    <property type="entry name" value="RNaseH-like_sf"/>
</dbReference>
<proteinExistence type="predicted"/>
<evidence type="ECO:0000313" key="2">
    <source>
        <dbReference type="Proteomes" id="UP000294003"/>
    </source>
</evidence>
<name>A0ABY0H8E1_9PEZI</name>
<gene>
    <name evidence="1" type="ORF">DL762_005311</name>
</gene>
<comment type="caution">
    <text evidence="1">The sequence shown here is derived from an EMBL/GenBank/DDBJ whole genome shotgun (WGS) entry which is preliminary data.</text>
</comment>
<dbReference type="SUPFAM" id="SSF53098">
    <property type="entry name" value="Ribonuclease H-like"/>
    <property type="match status" value="1"/>
</dbReference>
<evidence type="ECO:0008006" key="3">
    <source>
        <dbReference type="Google" id="ProtNLM"/>
    </source>
</evidence>
<keyword evidence="2" id="KW-1185">Reference proteome</keyword>
<dbReference type="Proteomes" id="UP000294003">
    <property type="component" value="Unassembled WGS sequence"/>
</dbReference>
<organism evidence="1 2">
    <name type="scientific">Monosporascus cannonballus</name>
    <dbReference type="NCBI Taxonomy" id="155416"/>
    <lineage>
        <taxon>Eukaryota</taxon>
        <taxon>Fungi</taxon>
        <taxon>Dikarya</taxon>
        <taxon>Ascomycota</taxon>
        <taxon>Pezizomycotina</taxon>
        <taxon>Sordariomycetes</taxon>
        <taxon>Xylariomycetidae</taxon>
        <taxon>Xylariales</taxon>
        <taxon>Xylariales incertae sedis</taxon>
        <taxon>Monosporascus</taxon>
    </lineage>
</organism>
<dbReference type="EMBL" id="QJNS01000143">
    <property type="protein sequence ID" value="RYO85131.1"/>
    <property type="molecule type" value="Genomic_DNA"/>
</dbReference>
<evidence type="ECO:0000313" key="1">
    <source>
        <dbReference type="EMBL" id="RYO85131.1"/>
    </source>
</evidence>
<dbReference type="InterPro" id="IPR036397">
    <property type="entry name" value="RNaseH_sf"/>
</dbReference>
<reference evidence="1 2" key="1">
    <citation type="submission" date="2018-06" db="EMBL/GenBank/DDBJ databases">
        <title>Complete Genomes of Monosporascus.</title>
        <authorList>
            <person name="Robinson A.J."/>
            <person name="Natvig D.O."/>
        </authorList>
    </citation>
    <scope>NUCLEOTIDE SEQUENCE [LARGE SCALE GENOMIC DNA]</scope>
    <source>
        <strain evidence="1 2">CBS 609.92</strain>
    </source>
</reference>
<accession>A0ABY0H8E1</accession>